<feature type="transmembrane region" description="Helical" evidence="2">
    <location>
        <begin position="73"/>
        <end position="93"/>
    </location>
</feature>
<dbReference type="Proteomes" id="UP000054988">
    <property type="component" value="Unassembled WGS sequence"/>
</dbReference>
<keyword evidence="2" id="KW-1133">Transmembrane helix</keyword>
<dbReference type="Pfam" id="PF20151">
    <property type="entry name" value="DUF6533"/>
    <property type="match status" value="1"/>
</dbReference>
<reference evidence="4 5" key="1">
    <citation type="submission" date="2015-12" db="EMBL/GenBank/DDBJ databases">
        <title>Draft genome sequence of Moniliophthora roreri, the causal agent of frosty pod rot of cacao.</title>
        <authorList>
            <person name="Aime M.C."/>
            <person name="Diaz-Valderrama J.R."/>
            <person name="Kijpornyongpan T."/>
            <person name="Phillips-Mora W."/>
        </authorList>
    </citation>
    <scope>NUCLEOTIDE SEQUENCE [LARGE SCALE GENOMIC DNA]</scope>
    <source>
        <strain evidence="4 5">MCA 2952</strain>
    </source>
</reference>
<comment type="caution">
    <text evidence="4">The sequence shown here is derived from an EMBL/GenBank/DDBJ whole genome shotgun (WGS) entry which is preliminary data.</text>
</comment>
<evidence type="ECO:0000313" key="4">
    <source>
        <dbReference type="EMBL" id="KTB43687.1"/>
    </source>
</evidence>
<dbReference type="EMBL" id="LATX01001110">
    <property type="protein sequence ID" value="KTB43687.1"/>
    <property type="molecule type" value="Genomic_DNA"/>
</dbReference>
<evidence type="ECO:0000256" key="1">
    <source>
        <dbReference type="SAM" id="MobiDB-lite"/>
    </source>
</evidence>
<feature type="domain" description="DUF6533" evidence="3">
    <location>
        <begin position="43"/>
        <end position="82"/>
    </location>
</feature>
<dbReference type="AlphaFoldDB" id="A0A0W0G544"/>
<feature type="compositionally biased region" description="Basic and acidic residues" evidence="1">
    <location>
        <begin position="182"/>
        <end position="199"/>
    </location>
</feature>
<feature type="transmembrane region" description="Helical" evidence="2">
    <location>
        <begin position="105"/>
        <end position="127"/>
    </location>
</feature>
<evidence type="ECO:0000313" key="5">
    <source>
        <dbReference type="Proteomes" id="UP000054988"/>
    </source>
</evidence>
<feature type="region of interest" description="Disordered" evidence="1">
    <location>
        <begin position="175"/>
        <end position="199"/>
    </location>
</feature>
<organism evidence="4 5">
    <name type="scientific">Moniliophthora roreri</name>
    <name type="common">Frosty pod rot fungus</name>
    <name type="synonym">Monilia roreri</name>
    <dbReference type="NCBI Taxonomy" id="221103"/>
    <lineage>
        <taxon>Eukaryota</taxon>
        <taxon>Fungi</taxon>
        <taxon>Dikarya</taxon>
        <taxon>Basidiomycota</taxon>
        <taxon>Agaricomycotina</taxon>
        <taxon>Agaricomycetes</taxon>
        <taxon>Agaricomycetidae</taxon>
        <taxon>Agaricales</taxon>
        <taxon>Marasmiineae</taxon>
        <taxon>Marasmiaceae</taxon>
        <taxon>Moniliophthora</taxon>
    </lineage>
</organism>
<gene>
    <name evidence="4" type="ORF">WG66_3738</name>
</gene>
<evidence type="ECO:0000256" key="2">
    <source>
        <dbReference type="SAM" id="Phobius"/>
    </source>
</evidence>
<dbReference type="InterPro" id="IPR045340">
    <property type="entry name" value="DUF6533"/>
</dbReference>
<keyword evidence="2" id="KW-0812">Transmembrane</keyword>
<accession>A0A0W0G544</accession>
<name>A0A0W0G544_MONRR</name>
<evidence type="ECO:0000259" key="3">
    <source>
        <dbReference type="Pfam" id="PF20151"/>
    </source>
</evidence>
<sequence length="199" mass="22166">MASKAESAAVTHYLQFYIQWASISTNTTTLPPAVPESTDDLRSATAVLWYDYALTFPMEVKYMWGTKPRLSTALYICCRHALITNILYLLAVAKLLGDTRAPAGFLQRLLNAVLLPLSTLLTARFLLHLRHWEHKQDEHKSTATRTMGSFRAAPGVLSTIIEEFGDDPVAVASSSKQAAARQRAEGVHVSQDRPSRFEF</sequence>
<proteinExistence type="predicted"/>
<keyword evidence="2" id="KW-0472">Membrane</keyword>
<protein>
    <recommendedName>
        <fullName evidence="3">DUF6533 domain-containing protein</fullName>
    </recommendedName>
</protein>